<evidence type="ECO:0008006" key="3">
    <source>
        <dbReference type="Google" id="ProtNLM"/>
    </source>
</evidence>
<accession>A0ABP3BJ05</accession>
<evidence type="ECO:0000313" key="2">
    <source>
        <dbReference type="Proteomes" id="UP000023104"/>
    </source>
</evidence>
<organism evidence="1 2">
    <name type="scientific">Bordetella holmesii 1058</name>
    <dbReference type="NCBI Taxonomy" id="1247648"/>
    <lineage>
        <taxon>Bacteria</taxon>
        <taxon>Pseudomonadati</taxon>
        <taxon>Pseudomonadota</taxon>
        <taxon>Betaproteobacteria</taxon>
        <taxon>Burkholderiales</taxon>
        <taxon>Alcaligenaceae</taxon>
        <taxon>Bordetella</taxon>
    </lineage>
</organism>
<proteinExistence type="predicted"/>
<reference evidence="1 2" key="1">
    <citation type="submission" date="2014-02" db="EMBL/GenBank/DDBJ databases">
        <title>Whole Genome Sequencing Of Bordetella Holmesii, An Emerging Opportunistic Infection Of Humans.</title>
        <authorList>
            <person name="Tettelin H."/>
            <person name="Hooven T.A."/>
            <person name="Hine E."/>
            <person name="Su Q."/>
            <person name="Huard R.C."/>
            <person name="Della-Latta P."/>
            <person name="Daugherty S.C."/>
            <person name="Agrawal S."/>
            <person name="Sengamalay N."/>
            <person name="Tallon L.J."/>
            <person name="Sadzewicz L."/>
            <person name="Whittier S."/>
            <person name="Fraser C.M."/>
            <person name="Ratner A.J."/>
        </authorList>
    </citation>
    <scope>NUCLEOTIDE SEQUENCE [LARGE SCALE GENOMIC DNA]</scope>
    <source>
        <strain evidence="1 2">1058</strain>
    </source>
</reference>
<name>A0ABP3BJ05_9BORD</name>
<dbReference type="Proteomes" id="UP000023104">
    <property type="component" value="Unassembled WGS sequence"/>
</dbReference>
<gene>
    <name evidence="1" type="ORF">D559_2609</name>
</gene>
<protein>
    <recommendedName>
        <fullName evidence="3">N-acetyltransferase YedL</fullName>
    </recommendedName>
</protein>
<comment type="caution">
    <text evidence="1">The sequence shown here is derived from an EMBL/GenBank/DDBJ whole genome shotgun (WGS) entry which is preliminary data.</text>
</comment>
<dbReference type="EMBL" id="JDTF01000004">
    <property type="protein sequence ID" value="EXX95178.1"/>
    <property type="molecule type" value="Genomic_DNA"/>
</dbReference>
<keyword evidence="2" id="KW-1185">Reference proteome</keyword>
<evidence type="ECO:0000313" key="1">
    <source>
        <dbReference type="EMBL" id="EXX95178.1"/>
    </source>
</evidence>
<sequence length="80" mass="8833">MVSMSKVVLRRHRASPGFSQKPIKVVILTDLAPEINSVPDLPLKPSSKQVPPSAGKRCCKCVFTLRPAARSRIKIRIKTP</sequence>